<keyword evidence="5 13" id="KW-0479">Metal-binding</keyword>
<evidence type="ECO:0000256" key="7">
    <source>
        <dbReference type="ARBA" id="ARBA00022833"/>
    </source>
</evidence>
<evidence type="ECO:0000256" key="6">
    <source>
        <dbReference type="ARBA" id="ARBA00022741"/>
    </source>
</evidence>
<sequence>MVSVVFPDGSKREFPDGATAADVLKGLGQRLQKEALVVRVNEKLVDLAAPLPSEAKIEFLTFSDEGGQEVYRHSSAHILAQAVKRLYPEAKLAIGPAISDGFYYDFDVSRPFTPEDLARIEAEMERIIKEDLPIIRDELSREEARALFAAAGEGYKVEIIDELPPDAVISCYRQGEFVDLCAGPHVPSTGYIKAVKLLSVAGAYWRGDERNKMLQRVYGTSFPKRLLLEEYLHRLEEAKRRDHRRLGVELDLFSIREEGPGFPFFHPKGMVIRNELEAFWREEHRRRGYQEVRTPILLRRELWERSGHWDHYKENMYFTAIDDQPYAIKPMNCPGGILLYQRRVHSYRELPIRMAEMGLVHRHELSGVLHGLMRVRCFTQDDAHIYCRRDQVKDEILGIIDIVEYFYREIFGFDYHVELSTKPEKAMGDDAIWELATAALREALEARGLPYKVNEGDGAFYGPKIDFHLRDCLGRTWQCGTIQLDFLMPEKFDLFYIGEDGQRHRPVMLHRVVFGSLERFIAILTEHFAGAFPAWLAPVQVRVLPIADRHTAYAAEVTRFLEGANIRVELDARNEKVNYKIREAQVQKVPYMLVIGDKETAGRTVAVRHRAEGDLGLLTPEAFRERLLEEIKSRRV</sequence>
<comment type="subcellular location">
    <subcellularLocation>
        <location evidence="13">Cytoplasm</location>
    </subcellularLocation>
</comment>
<evidence type="ECO:0000313" key="16">
    <source>
        <dbReference type="EMBL" id="HEL66247.1"/>
    </source>
</evidence>
<dbReference type="InterPro" id="IPR033728">
    <property type="entry name" value="ThrRS_core"/>
</dbReference>
<dbReference type="EC" id="6.1.1.3" evidence="13"/>
<dbReference type="SUPFAM" id="SSF81271">
    <property type="entry name" value="TGS-like"/>
    <property type="match status" value="1"/>
</dbReference>
<protein>
    <recommendedName>
        <fullName evidence="13">Threonine--tRNA ligase</fullName>
        <ecNumber evidence="13">6.1.1.3</ecNumber>
    </recommendedName>
    <alternativeName>
        <fullName evidence="13">Threonyl-tRNA synthetase</fullName>
        <shortName evidence="13">ThrRS</shortName>
    </alternativeName>
</protein>
<dbReference type="CDD" id="cd00771">
    <property type="entry name" value="ThrRS_core"/>
    <property type="match status" value="1"/>
</dbReference>
<dbReference type="CDD" id="cd00860">
    <property type="entry name" value="ThrRS_anticodon"/>
    <property type="match status" value="1"/>
</dbReference>
<dbReference type="Gene3D" id="3.10.20.30">
    <property type="match status" value="1"/>
</dbReference>
<dbReference type="SUPFAM" id="SSF55681">
    <property type="entry name" value="Class II aaRS and biotin synthetases"/>
    <property type="match status" value="1"/>
</dbReference>
<comment type="caution">
    <text evidence="16">The sequence shown here is derived from an EMBL/GenBank/DDBJ whole genome shotgun (WGS) entry which is preliminary data.</text>
</comment>
<gene>
    <name evidence="13 16" type="primary">thrS</name>
    <name evidence="16" type="ORF">ENQ34_06195</name>
</gene>
<dbReference type="HAMAP" id="MF_00184">
    <property type="entry name" value="Thr_tRNA_synth"/>
    <property type="match status" value="1"/>
</dbReference>
<evidence type="ECO:0000256" key="9">
    <source>
        <dbReference type="ARBA" id="ARBA00022884"/>
    </source>
</evidence>
<dbReference type="SUPFAM" id="SSF55186">
    <property type="entry name" value="ThrRS/AlaRS common domain"/>
    <property type="match status" value="1"/>
</dbReference>
<feature type="binding site" evidence="13">
    <location>
        <position position="510"/>
    </location>
    <ligand>
        <name>Zn(2+)</name>
        <dbReference type="ChEBI" id="CHEBI:29105"/>
        <note>catalytic</note>
    </ligand>
</feature>
<evidence type="ECO:0000256" key="10">
    <source>
        <dbReference type="ARBA" id="ARBA00022917"/>
    </source>
</evidence>
<keyword evidence="7 13" id="KW-0862">Zinc</keyword>
<evidence type="ECO:0000256" key="5">
    <source>
        <dbReference type="ARBA" id="ARBA00022723"/>
    </source>
</evidence>
<comment type="similarity">
    <text evidence="1 13">Belongs to the class-II aminoacyl-tRNA synthetase family.</text>
</comment>
<dbReference type="InterPro" id="IPR006195">
    <property type="entry name" value="aa-tRNA-synth_II"/>
</dbReference>
<feature type="domain" description="TGS" evidence="15">
    <location>
        <begin position="1"/>
        <end position="61"/>
    </location>
</feature>
<dbReference type="GO" id="GO:0005737">
    <property type="term" value="C:cytoplasm"/>
    <property type="evidence" value="ECO:0007669"/>
    <property type="project" value="UniProtKB-SubCell"/>
</dbReference>
<evidence type="ECO:0000256" key="4">
    <source>
        <dbReference type="ARBA" id="ARBA00022598"/>
    </source>
</evidence>
<evidence type="ECO:0000256" key="12">
    <source>
        <dbReference type="ARBA" id="ARBA00049515"/>
    </source>
</evidence>
<name>A0A7C2EJT5_9THEO</name>
<dbReference type="InterPro" id="IPR036621">
    <property type="entry name" value="Anticodon-bd_dom_sf"/>
</dbReference>
<dbReference type="PROSITE" id="PS51880">
    <property type="entry name" value="TGS"/>
    <property type="match status" value="1"/>
</dbReference>
<evidence type="ECO:0000256" key="2">
    <source>
        <dbReference type="ARBA" id="ARBA00022490"/>
    </source>
</evidence>
<dbReference type="PANTHER" id="PTHR11451">
    <property type="entry name" value="THREONINE-TRNA LIGASE"/>
    <property type="match status" value="1"/>
</dbReference>
<dbReference type="FunFam" id="3.30.980.10:FF:000005">
    <property type="entry name" value="Threonyl-tRNA synthetase, mitochondrial"/>
    <property type="match status" value="1"/>
</dbReference>
<comment type="subunit">
    <text evidence="13">Homodimer.</text>
</comment>
<evidence type="ECO:0000256" key="3">
    <source>
        <dbReference type="ARBA" id="ARBA00022555"/>
    </source>
</evidence>
<dbReference type="Gene3D" id="3.30.980.10">
    <property type="entry name" value="Threonyl-trna Synthetase, Chain A, domain 2"/>
    <property type="match status" value="1"/>
</dbReference>
<keyword evidence="4 13" id="KW-0436">Ligase</keyword>
<keyword evidence="3 13" id="KW-0820">tRNA-binding</keyword>
<dbReference type="SUPFAM" id="SSF52954">
    <property type="entry name" value="Class II aaRS ABD-related"/>
    <property type="match status" value="1"/>
</dbReference>
<proteinExistence type="inferred from homology"/>
<dbReference type="SMART" id="SM00863">
    <property type="entry name" value="tRNA_SAD"/>
    <property type="match status" value="1"/>
</dbReference>
<dbReference type="GO" id="GO:0006435">
    <property type="term" value="P:threonyl-tRNA aminoacylation"/>
    <property type="evidence" value="ECO:0007669"/>
    <property type="project" value="UniProtKB-UniRule"/>
</dbReference>
<dbReference type="Pfam" id="PF00587">
    <property type="entry name" value="tRNA-synt_2b"/>
    <property type="match status" value="1"/>
</dbReference>
<dbReference type="GO" id="GO:0046872">
    <property type="term" value="F:metal ion binding"/>
    <property type="evidence" value="ECO:0007669"/>
    <property type="project" value="UniProtKB-KW"/>
</dbReference>
<dbReference type="InterPro" id="IPR002314">
    <property type="entry name" value="aa-tRNA-synt_IIb"/>
</dbReference>
<dbReference type="Gene3D" id="3.40.50.800">
    <property type="entry name" value="Anticodon-binding domain"/>
    <property type="match status" value="1"/>
</dbReference>
<keyword evidence="11 13" id="KW-0030">Aminoacyl-tRNA synthetase</keyword>
<dbReference type="InterPro" id="IPR004154">
    <property type="entry name" value="Anticodon-bd"/>
</dbReference>
<keyword evidence="6 13" id="KW-0547">Nucleotide-binding</keyword>
<dbReference type="FunFam" id="3.30.930.10:FF:000002">
    <property type="entry name" value="Threonine--tRNA ligase"/>
    <property type="match status" value="1"/>
</dbReference>
<evidence type="ECO:0000259" key="15">
    <source>
        <dbReference type="PROSITE" id="PS51880"/>
    </source>
</evidence>
<dbReference type="Gene3D" id="3.30.930.10">
    <property type="entry name" value="Bira Bifunctional Protein, Domain 2"/>
    <property type="match status" value="1"/>
</dbReference>
<keyword evidence="8 13" id="KW-0067">ATP-binding</keyword>
<keyword evidence="2 13" id="KW-0963">Cytoplasm</keyword>
<dbReference type="InterPro" id="IPR045864">
    <property type="entry name" value="aa-tRNA-synth_II/BPL/LPL"/>
</dbReference>
<dbReference type="InterPro" id="IPR018163">
    <property type="entry name" value="Thr/Ala-tRNA-synth_IIc_edit"/>
</dbReference>
<dbReference type="InterPro" id="IPR004095">
    <property type="entry name" value="TGS"/>
</dbReference>
<dbReference type="GO" id="GO:0140096">
    <property type="term" value="F:catalytic activity, acting on a protein"/>
    <property type="evidence" value="ECO:0007669"/>
    <property type="project" value="UniProtKB-ARBA"/>
</dbReference>
<dbReference type="AlphaFoldDB" id="A0A7C2EJT5"/>
<dbReference type="EMBL" id="DSMU01000391">
    <property type="protein sequence ID" value="HEL66247.1"/>
    <property type="molecule type" value="Genomic_DNA"/>
</dbReference>
<evidence type="ECO:0000256" key="13">
    <source>
        <dbReference type="HAMAP-Rule" id="MF_00184"/>
    </source>
</evidence>
<feature type="domain" description="Aminoacyl-transfer RNA synthetases class-II family profile" evidence="14">
    <location>
        <begin position="266"/>
        <end position="533"/>
    </location>
</feature>
<dbReference type="GO" id="GO:0016740">
    <property type="term" value="F:transferase activity"/>
    <property type="evidence" value="ECO:0007669"/>
    <property type="project" value="UniProtKB-ARBA"/>
</dbReference>
<dbReference type="GO" id="GO:0004829">
    <property type="term" value="F:threonine-tRNA ligase activity"/>
    <property type="evidence" value="ECO:0007669"/>
    <property type="project" value="UniProtKB-UniRule"/>
</dbReference>
<evidence type="ECO:0000256" key="1">
    <source>
        <dbReference type="ARBA" id="ARBA00008226"/>
    </source>
</evidence>
<feature type="binding site" evidence="13">
    <location>
        <position position="384"/>
    </location>
    <ligand>
        <name>Zn(2+)</name>
        <dbReference type="ChEBI" id="CHEBI:29105"/>
        <note>catalytic</note>
    </ligand>
</feature>
<dbReference type="GO" id="GO:0000049">
    <property type="term" value="F:tRNA binding"/>
    <property type="evidence" value="ECO:0007669"/>
    <property type="project" value="UniProtKB-KW"/>
</dbReference>
<comment type="cofactor">
    <cofactor evidence="13">
        <name>Zn(2+)</name>
        <dbReference type="ChEBI" id="CHEBI:29105"/>
    </cofactor>
    <text evidence="13">Binds 1 zinc ion per subunit.</text>
</comment>
<dbReference type="FunFam" id="3.30.54.20:FF:000002">
    <property type="entry name" value="Threonine--tRNA ligase"/>
    <property type="match status" value="1"/>
</dbReference>
<dbReference type="CDD" id="cd01667">
    <property type="entry name" value="TGS_ThrRS"/>
    <property type="match status" value="1"/>
</dbReference>
<organism evidence="16">
    <name type="scientific">Ammonifex degensii</name>
    <dbReference type="NCBI Taxonomy" id="42838"/>
    <lineage>
        <taxon>Bacteria</taxon>
        <taxon>Bacillati</taxon>
        <taxon>Bacillota</taxon>
        <taxon>Clostridia</taxon>
        <taxon>Thermoanaerobacterales</taxon>
        <taxon>Thermoanaerobacteraceae</taxon>
        <taxon>Ammonifex</taxon>
    </lineage>
</organism>
<accession>A0A7C2EJT5</accession>
<dbReference type="GO" id="GO:0005524">
    <property type="term" value="F:ATP binding"/>
    <property type="evidence" value="ECO:0007669"/>
    <property type="project" value="UniProtKB-UniRule"/>
</dbReference>
<evidence type="ECO:0000256" key="11">
    <source>
        <dbReference type="ARBA" id="ARBA00023146"/>
    </source>
</evidence>
<dbReference type="InterPro" id="IPR012676">
    <property type="entry name" value="TGS-like"/>
</dbReference>
<dbReference type="InterPro" id="IPR047246">
    <property type="entry name" value="ThrRS_anticodon"/>
</dbReference>
<feature type="binding site" evidence="13">
    <location>
        <position position="333"/>
    </location>
    <ligand>
        <name>Zn(2+)</name>
        <dbReference type="ChEBI" id="CHEBI:29105"/>
        <note>catalytic</note>
    </ligand>
</feature>
<dbReference type="InterPro" id="IPR002320">
    <property type="entry name" value="Thr-tRNA-ligase_IIa"/>
</dbReference>
<dbReference type="FunFam" id="3.40.50.800:FF:000001">
    <property type="entry name" value="Threonine--tRNA ligase"/>
    <property type="match status" value="1"/>
</dbReference>
<feature type="region of interest" description="Catalytic" evidence="13">
    <location>
        <begin position="242"/>
        <end position="533"/>
    </location>
</feature>
<dbReference type="Pfam" id="PF03129">
    <property type="entry name" value="HGTP_anticodon"/>
    <property type="match status" value="1"/>
</dbReference>
<dbReference type="PANTHER" id="PTHR11451:SF44">
    <property type="entry name" value="THREONINE--TRNA LIGASE, CHLOROPLASTIC_MITOCHONDRIAL 2"/>
    <property type="match status" value="1"/>
</dbReference>
<keyword evidence="10 13" id="KW-0648">Protein biosynthesis</keyword>
<dbReference type="NCBIfam" id="TIGR00418">
    <property type="entry name" value="thrS"/>
    <property type="match status" value="1"/>
</dbReference>
<dbReference type="Pfam" id="PF07973">
    <property type="entry name" value="tRNA_SAD"/>
    <property type="match status" value="1"/>
</dbReference>
<dbReference type="InterPro" id="IPR012675">
    <property type="entry name" value="Beta-grasp_dom_sf"/>
</dbReference>
<comment type="catalytic activity">
    <reaction evidence="12 13">
        <text>tRNA(Thr) + L-threonine + ATP = L-threonyl-tRNA(Thr) + AMP + diphosphate + H(+)</text>
        <dbReference type="Rhea" id="RHEA:24624"/>
        <dbReference type="Rhea" id="RHEA-COMP:9670"/>
        <dbReference type="Rhea" id="RHEA-COMP:9704"/>
        <dbReference type="ChEBI" id="CHEBI:15378"/>
        <dbReference type="ChEBI" id="CHEBI:30616"/>
        <dbReference type="ChEBI" id="CHEBI:33019"/>
        <dbReference type="ChEBI" id="CHEBI:57926"/>
        <dbReference type="ChEBI" id="CHEBI:78442"/>
        <dbReference type="ChEBI" id="CHEBI:78534"/>
        <dbReference type="ChEBI" id="CHEBI:456215"/>
        <dbReference type="EC" id="6.1.1.3"/>
    </reaction>
</comment>
<keyword evidence="9 13" id="KW-0694">RNA-binding</keyword>
<dbReference type="PROSITE" id="PS50862">
    <property type="entry name" value="AA_TRNA_LIGASE_II"/>
    <property type="match status" value="1"/>
</dbReference>
<evidence type="ECO:0000259" key="14">
    <source>
        <dbReference type="PROSITE" id="PS50862"/>
    </source>
</evidence>
<dbReference type="InterPro" id="IPR012947">
    <property type="entry name" value="tRNA_SAD"/>
</dbReference>
<dbReference type="Gene3D" id="3.30.54.20">
    <property type="match status" value="1"/>
</dbReference>
<reference evidence="16" key="1">
    <citation type="journal article" date="2020" name="mSystems">
        <title>Genome- and Community-Level Interaction Insights into Carbon Utilization and Element Cycling Functions of Hydrothermarchaeota in Hydrothermal Sediment.</title>
        <authorList>
            <person name="Zhou Z."/>
            <person name="Liu Y."/>
            <person name="Xu W."/>
            <person name="Pan J."/>
            <person name="Luo Z.H."/>
            <person name="Li M."/>
        </authorList>
    </citation>
    <scope>NUCLEOTIDE SEQUENCE [LARGE SCALE GENOMIC DNA]</scope>
    <source>
        <strain evidence="16">SpSt-300</strain>
    </source>
</reference>
<dbReference type="PRINTS" id="PR01047">
    <property type="entry name" value="TRNASYNTHTHR"/>
</dbReference>
<evidence type="ECO:0000256" key="8">
    <source>
        <dbReference type="ARBA" id="ARBA00022840"/>
    </source>
</evidence>
<dbReference type="Pfam" id="PF02824">
    <property type="entry name" value="TGS"/>
    <property type="match status" value="1"/>
</dbReference>